<dbReference type="Proteomes" id="UP000824083">
    <property type="component" value="Unassembled WGS sequence"/>
</dbReference>
<evidence type="ECO:0000313" key="13">
    <source>
        <dbReference type="EMBL" id="HIU37538.1"/>
    </source>
</evidence>
<evidence type="ECO:0000256" key="4">
    <source>
        <dbReference type="ARBA" id="ARBA00022679"/>
    </source>
</evidence>
<dbReference type="EC" id="2.4.1.227" evidence="10"/>
<proteinExistence type="inferred from homology"/>
<feature type="binding site" evidence="10">
    <location>
        <position position="167"/>
    </location>
    <ligand>
        <name>UDP-N-acetyl-alpha-D-glucosamine</name>
        <dbReference type="ChEBI" id="CHEBI:57705"/>
    </ligand>
</feature>
<evidence type="ECO:0000256" key="10">
    <source>
        <dbReference type="HAMAP-Rule" id="MF_00033"/>
    </source>
</evidence>
<dbReference type="GO" id="GO:0050511">
    <property type="term" value="F:undecaprenyldiphospho-muramoylpentapeptide beta-N-acetylglucosaminyltransferase activity"/>
    <property type="evidence" value="ECO:0007669"/>
    <property type="project" value="UniProtKB-UniRule"/>
</dbReference>
<reference evidence="13" key="1">
    <citation type="submission" date="2020-10" db="EMBL/GenBank/DDBJ databases">
        <authorList>
            <person name="Gilroy R."/>
        </authorList>
    </citation>
    <scope>NUCLEOTIDE SEQUENCE</scope>
    <source>
        <strain evidence="13">7463</strain>
    </source>
</reference>
<comment type="caution">
    <text evidence="10">Lacks conserved residue(s) required for the propagation of feature annotation.</text>
</comment>
<dbReference type="HAMAP" id="MF_00033">
    <property type="entry name" value="MurG"/>
    <property type="match status" value="1"/>
</dbReference>
<keyword evidence="4 10" id="KW-0808">Transferase</keyword>
<dbReference type="CDD" id="cd03785">
    <property type="entry name" value="GT28_MurG"/>
    <property type="match status" value="1"/>
</dbReference>
<protein>
    <recommendedName>
        <fullName evidence="10">UDP-N-acetylglucosamine--N-acetylmuramyl-(pentapeptide) pyrophosphoryl-undecaprenol N-acetylglucosamine transferase</fullName>
        <ecNumber evidence="10">2.4.1.227</ecNumber>
    </recommendedName>
    <alternativeName>
        <fullName evidence="10">Undecaprenyl-PP-MurNAc-pentapeptide-UDPGlcNAc GlcNAc transferase</fullName>
    </alternativeName>
</protein>
<evidence type="ECO:0000256" key="8">
    <source>
        <dbReference type="ARBA" id="ARBA00023306"/>
    </source>
</evidence>
<dbReference type="InterPro" id="IPR007235">
    <property type="entry name" value="Glyco_trans_28_C"/>
</dbReference>
<sequence>MQQTKHLIIAAAGTGGHVMPGLAVAEEMKKRGWTVSWIGTPVGMESRLVGQRNIDFDALDFTGMRGKGLKHMLTGAVKLIKSCFAAKALVEKRQASAVFSTGGYIAVPAAFGARSKNKPLVMMNCDAGSLMSVRVVMPWAQAVMCGFDGECAHRAGAKAIVSGNPVREEILALPTPQERYQGRSGRLNVLIFGGSLGAKVLNETVPAAMAKFDPQNRPVITHQCGRTAVEEVKALYAKYGVEARVVSFIDDMASAYEQADVVVCRAGATTVSELTAGGVPAILVPFVVSTTQHQLGNACYMQDEGAGILLEQKDLTPDSLYEKLSSLTREDLLEMASKARSLAKRGAAKTVADTIERLAKL</sequence>
<dbReference type="GO" id="GO:0008360">
    <property type="term" value="P:regulation of cell shape"/>
    <property type="evidence" value="ECO:0007669"/>
    <property type="project" value="UniProtKB-KW"/>
</dbReference>
<feature type="domain" description="Glycosyl transferase family 28 C-terminal" evidence="12">
    <location>
        <begin position="189"/>
        <end position="349"/>
    </location>
</feature>
<evidence type="ECO:0000256" key="3">
    <source>
        <dbReference type="ARBA" id="ARBA00022676"/>
    </source>
</evidence>
<accession>A0A9D1IHR1</accession>
<comment type="subcellular location">
    <subcellularLocation>
        <location evidence="10">Cell membrane</location>
        <topology evidence="10">Peripheral membrane protein</topology>
        <orientation evidence="10">Cytoplasmic side</orientation>
    </subcellularLocation>
</comment>
<comment type="similarity">
    <text evidence="10">Belongs to the glycosyltransferase 28 family. MurG subfamily.</text>
</comment>
<gene>
    <name evidence="10 13" type="primary">murG</name>
    <name evidence="13" type="ORF">IAC56_04630</name>
</gene>
<dbReference type="PANTHER" id="PTHR21015:SF22">
    <property type="entry name" value="GLYCOSYLTRANSFERASE"/>
    <property type="match status" value="1"/>
</dbReference>
<dbReference type="GO" id="GO:0009252">
    <property type="term" value="P:peptidoglycan biosynthetic process"/>
    <property type="evidence" value="ECO:0007669"/>
    <property type="project" value="UniProtKB-UniRule"/>
</dbReference>
<feature type="domain" description="Glycosyltransferase family 28 N-terminal" evidence="11">
    <location>
        <begin position="8"/>
        <end position="125"/>
    </location>
</feature>
<feature type="binding site" evidence="10">
    <location>
        <position position="195"/>
    </location>
    <ligand>
        <name>UDP-N-acetyl-alpha-D-glucosamine</name>
        <dbReference type="ChEBI" id="CHEBI:57705"/>
    </ligand>
</feature>
<organism evidence="13 14">
    <name type="scientific">Candidatus Aphodousia faecigallinarum</name>
    <dbReference type="NCBI Taxonomy" id="2840677"/>
    <lineage>
        <taxon>Bacteria</taxon>
        <taxon>Pseudomonadati</taxon>
        <taxon>Pseudomonadota</taxon>
        <taxon>Betaproteobacteria</taxon>
        <taxon>Burkholderiales</taxon>
        <taxon>Sutterellaceae</taxon>
        <taxon>Sutterellaceae incertae sedis</taxon>
        <taxon>Candidatus Aphodousia</taxon>
    </lineage>
</organism>
<dbReference type="InterPro" id="IPR004276">
    <property type="entry name" value="GlycoTrans_28_N"/>
</dbReference>
<dbReference type="GO" id="GO:0005975">
    <property type="term" value="P:carbohydrate metabolic process"/>
    <property type="evidence" value="ECO:0007669"/>
    <property type="project" value="InterPro"/>
</dbReference>
<keyword evidence="7 10" id="KW-0472">Membrane</keyword>
<dbReference type="GO" id="GO:0051301">
    <property type="term" value="P:cell division"/>
    <property type="evidence" value="ECO:0007669"/>
    <property type="project" value="UniProtKB-KW"/>
</dbReference>
<comment type="caution">
    <text evidence="13">The sequence shown here is derived from an EMBL/GenBank/DDBJ whole genome shotgun (WGS) entry which is preliminary data.</text>
</comment>
<evidence type="ECO:0000313" key="14">
    <source>
        <dbReference type="Proteomes" id="UP000824083"/>
    </source>
</evidence>
<evidence type="ECO:0000256" key="7">
    <source>
        <dbReference type="ARBA" id="ARBA00023136"/>
    </source>
</evidence>
<evidence type="ECO:0000256" key="2">
    <source>
        <dbReference type="ARBA" id="ARBA00022618"/>
    </source>
</evidence>
<keyword evidence="1 10" id="KW-1003">Cell membrane</keyword>
<keyword evidence="6 10" id="KW-0573">Peptidoglycan synthesis</keyword>
<feature type="binding site" evidence="10">
    <location>
        <begin position="14"/>
        <end position="16"/>
    </location>
    <ligand>
        <name>UDP-N-acetyl-alpha-D-glucosamine</name>
        <dbReference type="ChEBI" id="CHEBI:57705"/>
    </ligand>
</feature>
<dbReference type="AlphaFoldDB" id="A0A9D1IHR1"/>
<dbReference type="GO" id="GO:0005886">
    <property type="term" value="C:plasma membrane"/>
    <property type="evidence" value="ECO:0007669"/>
    <property type="project" value="UniProtKB-SubCell"/>
</dbReference>
<dbReference type="EMBL" id="DVMY01000076">
    <property type="protein sequence ID" value="HIU37538.1"/>
    <property type="molecule type" value="Genomic_DNA"/>
</dbReference>
<keyword evidence="3 10" id="KW-0328">Glycosyltransferase</keyword>
<dbReference type="Pfam" id="PF04101">
    <property type="entry name" value="Glyco_tran_28_C"/>
    <property type="match status" value="1"/>
</dbReference>
<comment type="function">
    <text evidence="10">Cell wall formation. Catalyzes the transfer of a GlcNAc subunit on undecaprenyl-pyrophosphoryl-MurNAc-pentapeptide (lipid intermediate I) to form undecaprenyl-pyrophosphoryl-MurNAc-(pentapeptide)GlcNAc (lipid intermediate II).</text>
</comment>
<evidence type="ECO:0000259" key="11">
    <source>
        <dbReference type="Pfam" id="PF03033"/>
    </source>
</evidence>
<feature type="binding site" evidence="10">
    <location>
        <position position="249"/>
    </location>
    <ligand>
        <name>UDP-N-acetyl-alpha-D-glucosamine</name>
        <dbReference type="ChEBI" id="CHEBI:57705"/>
    </ligand>
</feature>
<feature type="binding site" evidence="10">
    <location>
        <position position="294"/>
    </location>
    <ligand>
        <name>UDP-N-acetyl-alpha-D-glucosamine</name>
        <dbReference type="ChEBI" id="CHEBI:57705"/>
    </ligand>
</feature>
<dbReference type="Pfam" id="PF03033">
    <property type="entry name" value="Glyco_transf_28"/>
    <property type="match status" value="1"/>
</dbReference>
<evidence type="ECO:0000256" key="9">
    <source>
        <dbReference type="ARBA" id="ARBA00023316"/>
    </source>
</evidence>
<comment type="catalytic activity">
    <reaction evidence="10">
        <text>di-trans,octa-cis-undecaprenyl diphospho-N-acetyl-alpha-D-muramoyl-L-alanyl-D-glutamyl-meso-2,6-diaminopimeloyl-D-alanyl-D-alanine + UDP-N-acetyl-alpha-D-glucosamine = di-trans,octa-cis-undecaprenyl diphospho-[N-acetyl-alpha-D-glucosaminyl-(1-&gt;4)]-N-acetyl-alpha-D-muramoyl-L-alanyl-D-glutamyl-meso-2,6-diaminopimeloyl-D-alanyl-D-alanine + UDP + H(+)</text>
        <dbReference type="Rhea" id="RHEA:31227"/>
        <dbReference type="ChEBI" id="CHEBI:15378"/>
        <dbReference type="ChEBI" id="CHEBI:57705"/>
        <dbReference type="ChEBI" id="CHEBI:58223"/>
        <dbReference type="ChEBI" id="CHEBI:61387"/>
        <dbReference type="ChEBI" id="CHEBI:61388"/>
        <dbReference type="EC" id="2.4.1.227"/>
    </reaction>
</comment>
<evidence type="ECO:0000256" key="6">
    <source>
        <dbReference type="ARBA" id="ARBA00022984"/>
    </source>
</evidence>
<comment type="pathway">
    <text evidence="10">Cell wall biogenesis; peptidoglycan biosynthesis.</text>
</comment>
<reference evidence="13" key="2">
    <citation type="journal article" date="2021" name="PeerJ">
        <title>Extensive microbial diversity within the chicken gut microbiome revealed by metagenomics and culture.</title>
        <authorList>
            <person name="Gilroy R."/>
            <person name="Ravi A."/>
            <person name="Getino M."/>
            <person name="Pursley I."/>
            <person name="Horton D.L."/>
            <person name="Alikhan N.F."/>
            <person name="Baker D."/>
            <person name="Gharbi K."/>
            <person name="Hall N."/>
            <person name="Watson M."/>
            <person name="Adriaenssens E.M."/>
            <person name="Foster-Nyarko E."/>
            <person name="Jarju S."/>
            <person name="Secka A."/>
            <person name="Antonio M."/>
            <person name="Oren A."/>
            <person name="Chaudhuri R.R."/>
            <person name="La Ragione R."/>
            <person name="Hildebrand F."/>
            <person name="Pallen M.J."/>
        </authorList>
    </citation>
    <scope>NUCLEOTIDE SEQUENCE</scope>
    <source>
        <strain evidence="13">7463</strain>
    </source>
</reference>
<keyword evidence="5 10" id="KW-0133">Cell shape</keyword>
<evidence type="ECO:0000259" key="12">
    <source>
        <dbReference type="Pfam" id="PF04101"/>
    </source>
</evidence>
<dbReference type="Gene3D" id="3.40.50.2000">
    <property type="entry name" value="Glycogen Phosphorylase B"/>
    <property type="match status" value="2"/>
</dbReference>
<dbReference type="InterPro" id="IPR006009">
    <property type="entry name" value="GlcNAc_MurG"/>
</dbReference>
<dbReference type="SUPFAM" id="SSF53756">
    <property type="entry name" value="UDP-Glycosyltransferase/glycogen phosphorylase"/>
    <property type="match status" value="1"/>
</dbReference>
<keyword evidence="8 10" id="KW-0131">Cell cycle</keyword>
<name>A0A9D1IHR1_9BURK</name>
<dbReference type="PANTHER" id="PTHR21015">
    <property type="entry name" value="UDP-N-ACETYLGLUCOSAMINE--N-ACETYLMURAMYL-(PENTAPEPTIDE) PYROPHOSPHORYL-UNDECAPRENOL N-ACETYLGLUCOSAMINE TRANSFERASE 1"/>
    <property type="match status" value="1"/>
</dbReference>
<evidence type="ECO:0000256" key="5">
    <source>
        <dbReference type="ARBA" id="ARBA00022960"/>
    </source>
</evidence>
<keyword evidence="9 10" id="KW-0961">Cell wall biogenesis/degradation</keyword>
<dbReference type="GO" id="GO:0071555">
    <property type="term" value="P:cell wall organization"/>
    <property type="evidence" value="ECO:0007669"/>
    <property type="project" value="UniProtKB-KW"/>
</dbReference>
<keyword evidence="2 10" id="KW-0132">Cell division</keyword>
<evidence type="ECO:0000256" key="1">
    <source>
        <dbReference type="ARBA" id="ARBA00022475"/>
    </source>
</evidence>
<dbReference type="NCBIfam" id="TIGR01133">
    <property type="entry name" value="murG"/>
    <property type="match status" value="1"/>
</dbReference>